<dbReference type="CDD" id="cd06225">
    <property type="entry name" value="HAMP"/>
    <property type="match status" value="1"/>
</dbReference>
<dbReference type="PROSITE" id="PS50885">
    <property type="entry name" value="HAMP"/>
    <property type="match status" value="1"/>
</dbReference>
<evidence type="ECO:0000256" key="2">
    <source>
        <dbReference type="SAM" id="Phobius"/>
    </source>
</evidence>
<dbReference type="FunFam" id="3.30.70.270:FF:000001">
    <property type="entry name" value="Diguanylate cyclase domain protein"/>
    <property type="match status" value="1"/>
</dbReference>
<dbReference type="SUPFAM" id="SSF158472">
    <property type="entry name" value="HAMP domain-like"/>
    <property type="match status" value="1"/>
</dbReference>
<dbReference type="PROSITE" id="PS50883">
    <property type="entry name" value="EAL"/>
    <property type="match status" value="1"/>
</dbReference>
<protein>
    <submittedName>
        <fullName evidence="6">Diguanylate cyclase/phosphodiesterase</fullName>
    </submittedName>
</protein>
<dbReference type="InterPro" id="IPR003660">
    <property type="entry name" value="HAMP_dom"/>
</dbReference>
<name>A0A1N6KFW3_9BURK</name>
<dbReference type="OrthoDB" id="9813903at2"/>
<dbReference type="AlphaFoldDB" id="A0A1N6KFW3"/>
<dbReference type="SUPFAM" id="SSF103190">
    <property type="entry name" value="Sensory domain-like"/>
    <property type="match status" value="1"/>
</dbReference>
<sequence length="790" mass="86190">MRLHRLRSKIALVFVLLMLAIQAAVFVATRSVIASVAHAHVDAQLAMGERVFRKVLQSDTEKLNQAAAVVAADFGFREAVALRDQTTVLSALQNQGDRIHADIVMLVGLDGKLIADSRDPASAGKPFPFPSLIQHTTHKDASSIIGVVNGRPYELVLVPVKAPLTIAWVAMGFAIDDIAAREMREVASLHVSFIARPAGGQWTVLASSLPAEQRTALERASRTATLVERQSASVSLNEGFGSRIVWLAVSNQPVAAVLQTSLDEAMAPYRKLQSTLFLLTLAGVVISIAGATLTARSVTRPLAELTRFAQRIGRGDYSAPIQIAQKDEISALAAAFGQMRDDIAEREARITDLAYVDRLTGLPNRVAFNECLQQAIEMAAPERSPLAVMMLDMDRFKYVNDTLGHHIGDLLLHEVAKRLIRCVPGDTDTVARLGGDEFAILLPGGELGTAQRIAQAMLKALEEPIVIEAHVVDVAASIGIVIFPDDGGDVHSLLRRADVAMYRAKRTNAGMSVYDESEERYGEERLSLMSELRHAIEYGELRLYYQPKVDLASNDMSHVEALVRWVHPVRGVVPPGEFIPFAEQTGFIRSISRWVAGEAISQCAAWHAKGIALSVSVNVSARDLAEADFPDVLEALLRQHGVEPRWLWLEITESALMDDPAHAIAILDRLHRLGIRLSIDDFGTGYSSLSYLKRMPVDELKIDRSFVMGMVSGPDDEIIVRSTIALGHNMGLRVVAEGVEDATTLETLRTLHCDVAQGYHLGRPLSADGIESWITRWAETVASAALADEV</sequence>
<dbReference type="InterPro" id="IPR035919">
    <property type="entry name" value="EAL_sf"/>
</dbReference>
<dbReference type="SMART" id="SM00052">
    <property type="entry name" value="EAL"/>
    <property type="match status" value="1"/>
</dbReference>
<evidence type="ECO:0000259" key="3">
    <source>
        <dbReference type="PROSITE" id="PS50883"/>
    </source>
</evidence>
<dbReference type="EMBL" id="FSRU01000002">
    <property type="protein sequence ID" value="SIO55440.1"/>
    <property type="molecule type" value="Genomic_DNA"/>
</dbReference>
<gene>
    <name evidence="6" type="ORF">SAMN05444165_3559</name>
</gene>
<keyword evidence="2" id="KW-0472">Membrane</keyword>
<dbReference type="PANTHER" id="PTHR44757">
    <property type="entry name" value="DIGUANYLATE CYCLASE DGCP"/>
    <property type="match status" value="1"/>
</dbReference>
<dbReference type="PROSITE" id="PS50887">
    <property type="entry name" value="GGDEF"/>
    <property type="match status" value="1"/>
</dbReference>
<dbReference type="GO" id="GO:0071111">
    <property type="term" value="F:cyclic-guanylate-specific phosphodiesterase activity"/>
    <property type="evidence" value="ECO:0007669"/>
    <property type="project" value="UniProtKB-EC"/>
</dbReference>
<evidence type="ECO:0000313" key="7">
    <source>
        <dbReference type="Proteomes" id="UP000185151"/>
    </source>
</evidence>
<keyword evidence="7" id="KW-1185">Reference proteome</keyword>
<reference evidence="6 7" key="1">
    <citation type="submission" date="2016-11" db="EMBL/GenBank/DDBJ databases">
        <authorList>
            <person name="Jaros S."/>
            <person name="Januszkiewicz K."/>
            <person name="Wedrychowicz H."/>
        </authorList>
    </citation>
    <scope>NUCLEOTIDE SEQUENCE [LARGE SCALE GENOMIC DNA]</scope>
    <source>
        <strain evidence="6 7">GAS95</strain>
    </source>
</reference>
<dbReference type="PANTHER" id="PTHR44757:SF2">
    <property type="entry name" value="BIOFILM ARCHITECTURE MAINTENANCE PROTEIN MBAA"/>
    <property type="match status" value="1"/>
</dbReference>
<dbReference type="Gene3D" id="6.10.340.10">
    <property type="match status" value="1"/>
</dbReference>
<accession>A0A1N6KFW3</accession>
<dbReference type="InterPro" id="IPR043128">
    <property type="entry name" value="Rev_trsase/Diguanyl_cyclase"/>
</dbReference>
<evidence type="ECO:0000259" key="4">
    <source>
        <dbReference type="PROSITE" id="PS50885"/>
    </source>
</evidence>
<dbReference type="Pfam" id="PF14827">
    <property type="entry name" value="dCache_3"/>
    <property type="match status" value="1"/>
</dbReference>
<dbReference type="InterPro" id="IPR001633">
    <property type="entry name" value="EAL_dom"/>
</dbReference>
<comment type="catalytic activity">
    <reaction evidence="1">
        <text>3',3'-c-di-GMP + H2O = 5'-phosphoguanylyl(3'-&gt;5')guanosine + H(+)</text>
        <dbReference type="Rhea" id="RHEA:24902"/>
        <dbReference type="ChEBI" id="CHEBI:15377"/>
        <dbReference type="ChEBI" id="CHEBI:15378"/>
        <dbReference type="ChEBI" id="CHEBI:58754"/>
        <dbReference type="ChEBI" id="CHEBI:58805"/>
        <dbReference type="EC" id="3.1.4.52"/>
    </reaction>
    <physiologicalReaction direction="left-to-right" evidence="1">
        <dbReference type="Rhea" id="RHEA:24903"/>
    </physiologicalReaction>
</comment>
<feature type="transmembrane region" description="Helical" evidence="2">
    <location>
        <begin position="276"/>
        <end position="295"/>
    </location>
</feature>
<keyword evidence="2" id="KW-0812">Transmembrane</keyword>
<evidence type="ECO:0000313" key="6">
    <source>
        <dbReference type="EMBL" id="SIO55440.1"/>
    </source>
</evidence>
<dbReference type="SMART" id="SM00304">
    <property type="entry name" value="HAMP"/>
    <property type="match status" value="1"/>
</dbReference>
<dbReference type="CDD" id="cd01949">
    <property type="entry name" value="GGDEF"/>
    <property type="match status" value="1"/>
</dbReference>
<dbReference type="InterPro" id="IPR052155">
    <property type="entry name" value="Biofilm_reg_signaling"/>
</dbReference>
<dbReference type="GO" id="GO:0016020">
    <property type="term" value="C:membrane"/>
    <property type="evidence" value="ECO:0007669"/>
    <property type="project" value="InterPro"/>
</dbReference>
<dbReference type="Proteomes" id="UP000185151">
    <property type="component" value="Unassembled WGS sequence"/>
</dbReference>
<dbReference type="Pfam" id="PF00563">
    <property type="entry name" value="EAL"/>
    <property type="match status" value="1"/>
</dbReference>
<dbReference type="CDD" id="cd01948">
    <property type="entry name" value="EAL"/>
    <property type="match status" value="1"/>
</dbReference>
<organism evidence="6 7">
    <name type="scientific">Paraburkholderia phenazinium</name>
    <dbReference type="NCBI Taxonomy" id="60549"/>
    <lineage>
        <taxon>Bacteria</taxon>
        <taxon>Pseudomonadati</taxon>
        <taxon>Pseudomonadota</taxon>
        <taxon>Betaproteobacteria</taxon>
        <taxon>Burkholderiales</taxon>
        <taxon>Burkholderiaceae</taxon>
        <taxon>Paraburkholderia</taxon>
    </lineage>
</organism>
<evidence type="ECO:0000259" key="5">
    <source>
        <dbReference type="PROSITE" id="PS50887"/>
    </source>
</evidence>
<feature type="domain" description="HAMP" evidence="4">
    <location>
        <begin position="296"/>
        <end position="348"/>
    </location>
</feature>
<dbReference type="Gene3D" id="3.30.70.270">
    <property type="match status" value="1"/>
</dbReference>
<dbReference type="SUPFAM" id="SSF141868">
    <property type="entry name" value="EAL domain-like"/>
    <property type="match status" value="1"/>
</dbReference>
<dbReference type="NCBIfam" id="TIGR00254">
    <property type="entry name" value="GGDEF"/>
    <property type="match status" value="1"/>
</dbReference>
<dbReference type="SMART" id="SM00267">
    <property type="entry name" value="GGDEF"/>
    <property type="match status" value="1"/>
</dbReference>
<proteinExistence type="predicted"/>
<dbReference type="FunFam" id="3.20.20.450:FF:000001">
    <property type="entry name" value="Cyclic di-GMP phosphodiesterase yahA"/>
    <property type="match status" value="1"/>
</dbReference>
<keyword evidence="2" id="KW-1133">Transmembrane helix</keyword>
<dbReference type="InterPro" id="IPR029150">
    <property type="entry name" value="dCache_3"/>
</dbReference>
<dbReference type="Pfam" id="PF00672">
    <property type="entry name" value="HAMP"/>
    <property type="match status" value="1"/>
</dbReference>
<dbReference type="InterPro" id="IPR029787">
    <property type="entry name" value="Nucleotide_cyclase"/>
</dbReference>
<dbReference type="InterPro" id="IPR029151">
    <property type="entry name" value="Sensor-like_sf"/>
</dbReference>
<dbReference type="SUPFAM" id="SSF55073">
    <property type="entry name" value="Nucleotide cyclase"/>
    <property type="match status" value="1"/>
</dbReference>
<dbReference type="Pfam" id="PF00990">
    <property type="entry name" value="GGDEF"/>
    <property type="match status" value="1"/>
</dbReference>
<dbReference type="GO" id="GO:0007165">
    <property type="term" value="P:signal transduction"/>
    <property type="evidence" value="ECO:0007669"/>
    <property type="project" value="InterPro"/>
</dbReference>
<feature type="domain" description="EAL" evidence="3">
    <location>
        <begin position="525"/>
        <end position="778"/>
    </location>
</feature>
<dbReference type="Gene3D" id="3.20.20.450">
    <property type="entry name" value="EAL domain"/>
    <property type="match status" value="1"/>
</dbReference>
<dbReference type="InterPro" id="IPR000160">
    <property type="entry name" value="GGDEF_dom"/>
</dbReference>
<feature type="domain" description="GGDEF" evidence="5">
    <location>
        <begin position="384"/>
        <end position="519"/>
    </location>
</feature>
<evidence type="ECO:0000256" key="1">
    <source>
        <dbReference type="ARBA" id="ARBA00051114"/>
    </source>
</evidence>
<dbReference type="GO" id="GO:0071732">
    <property type="term" value="P:cellular response to nitric oxide"/>
    <property type="evidence" value="ECO:0007669"/>
    <property type="project" value="UniProtKB-ARBA"/>
</dbReference>